<dbReference type="STRING" id="695939.SAMN00790413_03118"/>
<gene>
    <name evidence="2" type="ORF">SAMN00790413_03118</name>
</gene>
<evidence type="ECO:0000256" key="1">
    <source>
        <dbReference type="SAM" id="MobiDB-lite"/>
    </source>
</evidence>
<evidence type="ECO:0000313" key="2">
    <source>
        <dbReference type="EMBL" id="SMB96024.1"/>
    </source>
</evidence>
<dbReference type="EMBL" id="FWWU01000009">
    <property type="protein sequence ID" value="SMB96024.1"/>
    <property type="molecule type" value="Genomic_DNA"/>
</dbReference>
<reference evidence="2 3" key="1">
    <citation type="submission" date="2017-04" db="EMBL/GenBank/DDBJ databases">
        <authorList>
            <person name="Afonso C.L."/>
            <person name="Miller P.J."/>
            <person name="Scott M.A."/>
            <person name="Spackman E."/>
            <person name="Goraichik I."/>
            <person name="Dimitrov K.M."/>
            <person name="Suarez D.L."/>
            <person name="Swayne D.E."/>
        </authorList>
    </citation>
    <scope>NUCLEOTIDE SEQUENCE [LARGE SCALE GENOMIC DNA]</scope>
    <source>
        <strain evidence="2 3">KR-140</strain>
    </source>
</reference>
<feature type="region of interest" description="Disordered" evidence="1">
    <location>
        <begin position="201"/>
        <end position="250"/>
    </location>
</feature>
<proteinExistence type="predicted"/>
<dbReference type="AlphaFoldDB" id="A0A1W1VT12"/>
<protein>
    <submittedName>
        <fullName evidence="2">Uncharacterized protein</fullName>
    </submittedName>
</protein>
<keyword evidence="3" id="KW-1185">Reference proteome</keyword>
<sequence length="250" mass="25861">MAGHGSQPRAYHRARKLTALDACCLSLGARGQSVRPACRTAVSGALGPVAARRQRGERHQRTCGTCRRPSCTPTDVRGAACPQARKTRTALEPLRSLSRLADTRWVLAHPPRSRGPAPGTGAVCPARARPLGAVTGAASEGSREDGQPCTAALPAFQGVPGGEVEETSGASGGASTPCWAVRSNAGLLLIRAVQFGPRADKRLTPASSVDSRHPHGNGAREPARTGNSAEKSISPPLRASDRFSPPPPAA</sequence>
<name>A0A1W1VT12_9DEIO</name>
<evidence type="ECO:0000313" key="3">
    <source>
        <dbReference type="Proteomes" id="UP000192582"/>
    </source>
</evidence>
<accession>A0A1W1VT12</accession>
<dbReference type="Proteomes" id="UP000192582">
    <property type="component" value="Unassembled WGS sequence"/>
</dbReference>
<feature type="region of interest" description="Disordered" evidence="1">
    <location>
        <begin position="136"/>
        <end position="175"/>
    </location>
</feature>
<organism evidence="2 3">
    <name type="scientific">Deinococcus hopiensis KR-140</name>
    <dbReference type="NCBI Taxonomy" id="695939"/>
    <lineage>
        <taxon>Bacteria</taxon>
        <taxon>Thermotogati</taxon>
        <taxon>Deinococcota</taxon>
        <taxon>Deinococci</taxon>
        <taxon>Deinococcales</taxon>
        <taxon>Deinococcaceae</taxon>
        <taxon>Deinococcus</taxon>
    </lineage>
</organism>